<keyword evidence="13" id="KW-1185">Reference proteome</keyword>
<dbReference type="Proteomes" id="UP000094043">
    <property type="component" value="Chromosome 1"/>
</dbReference>
<comment type="subcellular location">
    <subcellularLocation>
        <location evidence="1 10">Cytoplasm</location>
    </subcellularLocation>
    <subcellularLocation>
        <location evidence="2">Nucleus</location>
        <location evidence="2">Nucleolus</location>
    </subcellularLocation>
</comment>
<dbReference type="KEGG" id="cdep:91085352"/>
<keyword evidence="8 10" id="KW-0687">Ribonucleoprotein</keyword>
<dbReference type="GO" id="GO:0005730">
    <property type="term" value="C:nucleolus"/>
    <property type="evidence" value="ECO:0007669"/>
    <property type="project" value="UniProtKB-SubCell"/>
</dbReference>
<dbReference type="RefSeq" id="XP_066066680.1">
    <property type="nucleotide sequence ID" value="XM_066210583.1"/>
</dbReference>
<evidence type="ECO:0000256" key="2">
    <source>
        <dbReference type="ARBA" id="ARBA00004604"/>
    </source>
</evidence>
<evidence type="ECO:0000256" key="4">
    <source>
        <dbReference type="ARBA" id="ARBA00022490"/>
    </source>
</evidence>
<dbReference type="Pfam" id="PF16969">
    <property type="entry name" value="SRP68"/>
    <property type="match status" value="1"/>
</dbReference>
<dbReference type="PIRSF" id="PIRSF038995">
    <property type="entry name" value="SRP68"/>
    <property type="match status" value="1"/>
</dbReference>
<dbReference type="InterPro" id="IPR026258">
    <property type="entry name" value="SRP68"/>
</dbReference>
<dbReference type="AlphaFoldDB" id="A0A1E3IK54"/>
<keyword evidence="5 10" id="KW-0694">RNA-binding</keyword>
<dbReference type="GeneID" id="91085352"/>
<accession>A0A1E3IK54</accession>
<evidence type="ECO:0000256" key="9">
    <source>
        <dbReference type="ARBA" id="ARBA00029498"/>
    </source>
</evidence>
<comment type="function">
    <text evidence="10">Component of the signal recognition particle (SRP) complex, a ribonucleoprotein complex that mediates the cotranslational targeting of secretory and membrane proteins to the endoplasmic reticulum (ER). The SRP complex interacts with the signal sequence in nascent secretory and membrane proteins and directs them to the membrane of the ER.</text>
</comment>
<feature type="compositionally biased region" description="Basic and acidic residues" evidence="11">
    <location>
        <begin position="587"/>
        <end position="598"/>
    </location>
</feature>
<dbReference type="CDD" id="cd15481">
    <property type="entry name" value="SRP68-RBD"/>
    <property type="match status" value="1"/>
</dbReference>
<evidence type="ECO:0000256" key="3">
    <source>
        <dbReference type="ARBA" id="ARBA00009352"/>
    </source>
</evidence>
<evidence type="ECO:0000256" key="7">
    <source>
        <dbReference type="ARBA" id="ARBA00023242"/>
    </source>
</evidence>
<keyword evidence="7" id="KW-0539">Nucleus</keyword>
<evidence type="ECO:0000256" key="11">
    <source>
        <dbReference type="SAM" id="MobiDB-lite"/>
    </source>
</evidence>
<dbReference type="Gene3D" id="1.10.3450.40">
    <property type="entry name" value="Signal recognition particle, SRP68 subunit, RNA-binding domain"/>
    <property type="match status" value="1"/>
</dbReference>
<dbReference type="FunFam" id="1.10.3450.40:FF:000004">
    <property type="entry name" value="Signal recognition particle subunit SRP68"/>
    <property type="match status" value="1"/>
</dbReference>
<dbReference type="GO" id="GO:0008312">
    <property type="term" value="F:7S RNA binding"/>
    <property type="evidence" value="ECO:0007669"/>
    <property type="project" value="InterPro"/>
</dbReference>
<gene>
    <name evidence="12" type="ORF">L203_101138</name>
</gene>
<evidence type="ECO:0000256" key="8">
    <source>
        <dbReference type="ARBA" id="ARBA00023274"/>
    </source>
</evidence>
<evidence type="ECO:0000256" key="10">
    <source>
        <dbReference type="PIRNR" id="PIRNR038995"/>
    </source>
</evidence>
<evidence type="ECO:0000313" key="12">
    <source>
        <dbReference type="EMBL" id="WVN85980.1"/>
    </source>
</evidence>
<reference evidence="12" key="2">
    <citation type="journal article" date="2022" name="Elife">
        <title>Obligate sexual reproduction of a homothallic fungus closely related to the Cryptococcus pathogenic species complex.</title>
        <authorList>
            <person name="Passer A.R."/>
            <person name="Clancey S.A."/>
            <person name="Shea T."/>
            <person name="David-Palma M."/>
            <person name="Averette A.F."/>
            <person name="Boekhout T."/>
            <person name="Porcel B.M."/>
            <person name="Nowrousian M."/>
            <person name="Cuomo C.A."/>
            <person name="Sun S."/>
            <person name="Heitman J."/>
            <person name="Coelho M.A."/>
        </authorList>
    </citation>
    <scope>NUCLEOTIDE SEQUENCE</scope>
    <source>
        <strain evidence="12">CBS 7841</strain>
    </source>
</reference>
<dbReference type="InterPro" id="IPR034652">
    <property type="entry name" value="SRP68-RBD"/>
</dbReference>
<evidence type="ECO:0000256" key="5">
    <source>
        <dbReference type="ARBA" id="ARBA00022884"/>
    </source>
</evidence>
<keyword evidence="6 10" id="KW-0733">Signal recognition particle</keyword>
<dbReference type="InterPro" id="IPR038253">
    <property type="entry name" value="SRP68_N_sf"/>
</dbReference>
<feature type="compositionally biased region" description="Basic and acidic residues" evidence="11">
    <location>
        <begin position="570"/>
        <end position="580"/>
    </location>
</feature>
<dbReference type="PANTHER" id="PTHR12860:SF0">
    <property type="entry name" value="SIGNAL RECOGNITION PARTICLE SUBUNIT SRP68"/>
    <property type="match status" value="1"/>
</dbReference>
<evidence type="ECO:0000313" key="13">
    <source>
        <dbReference type="Proteomes" id="UP000094043"/>
    </source>
</evidence>
<evidence type="ECO:0000256" key="6">
    <source>
        <dbReference type="ARBA" id="ARBA00023135"/>
    </source>
</evidence>
<reference evidence="12" key="3">
    <citation type="submission" date="2024-01" db="EMBL/GenBank/DDBJ databases">
        <authorList>
            <person name="Coelho M.A."/>
            <person name="David-Palma M."/>
            <person name="Shea T."/>
            <person name="Sun S."/>
            <person name="Cuomo C.A."/>
            <person name="Heitman J."/>
        </authorList>
    </citation>
    <scope>NUCLEOTIDE SEQUENCE</scope>
    <source>
        <strain evidence="12">CBS 7841</strain>
    </source>
</reference>
<dbReference type="PANTHER" id="PTHR12860">
    <property type="entry name" value="SIGNAL RECOGNITION PARTICLE 68 KDA PROTEIN"/>
    <property type="match status" value="1"/>
</dbReference>
<proteinExistence type="inferred from homology"/>
<dbReference type="GO" id="GO:0005047">
    <property type="term" value="F:signal recognition particle binding"/>
    <property type="evidence" value="ECO:0007669"/>
    <property type="project" value="InterPro"/>
</dbReference>
<feature type="compositionally biased region" description="Gly residues" evidence="11">
    <location>
        <begin position="599"/>
        <end position="608"/>
    </location>
</feature>
<name>A0A1E3IK54_9TREE</name>
<dbReference type="OrthoDB" id="10255118at2759"/>
<dbReference type="VEuPathDB" id="FungiDB:L203_02393"/>
<keyword evidence="4 10" id="KW-0963">Cytoplasm</keyword>
<protein>
    <recommendedName>
        <fullName evidence="9 10">Signal recognition particle subunit SRP68</fullName>
        <shortName evidence="10">SRP68</shortName>
    </recommendedName>
</protein>
<dbReference type="EMBL" id="CP143784">
    <property type="protein sequence ID" value="WVN85980.1"/>
    <property type="molecule type" value="Genomic_DNA"/>
</dbReference>
<dbReference type="GO" id="GO:0006614">
    <property type="term" value="P:SRP-dependent cotranslational protein targeting to membrane"/>
    <property type="evidence" value="ECO:0007669"/>
    <property type="project" value="InterPro"/>
</dbReference>
<feature type="region of interest" description="Disordered" evidence="11">
    <location>
        <begin position="560"/>
        <end position="608"/>
    </location>
</feature>
<evidence type="ECO:0000256" key="1">
    <source>
        <dbReference type="ARBA" id="ARBA00004496"/>
    </source>
</evidence>
<dbReference type="GO" id="GO:0030942">
    <property type="term" value="F:endoplasmic reticulum signal peptide binding"/>
    <property type="evidence" value="ECO:0007669"/>
    <property type="project" value="InterPro"/>
</dbReference>
<sequence>MVAQEMDISFDVLNLLSKERAVYGLRNSDYERYRRHCSNKIHRLRQATDATCGKGKKYQSPPKLVAEAVKDVRQIHLILFSVERALAHSHEFKHLKTKNPSLRKDQLSWLRQAFKLSNTLYNLASALSSPYEGHQAKIDLKTLGQITIYHLTIKSELAFEKANWIGALADLAARRKLLSTFAEGAKDSFDQALAAEFIDSHDPFIRYCAYKLGRAESHDIDGVISEIEPEVLEEAITGFNGLIEKLRVELSVKEIEADRKGLADLEFFGEKVELRNAEIVNVMIKVQNVFAKLSNGNTKGGREIKQWDRVLGVLGEAEAVARKLLEDHDATGAKSSLKSAKTAQSLSFTHQYIVYLFLSHRIRRDLSLLSSLSTSSLPSDPAHFKVQGGRSKLEEAIKTLGAMVKIYDTIIQSLRQAAELSIVQEREGVQNGVEGLECYFNAIKCYNLARLHCIHPSPSFASAIELLVTATLSLGRSRDLLTSSLDEPIVSIPMLSLDELEENIKTAEKAAKKGLFALTVEKPVFFDMAFNYIEVPIDELQRLAGNKKVKVAEQRANEGLHAQVKTVEQLNKDRERENREATPAAEETDRTKSEEGKKGWLGGWFGRK</sequence>
<comment type="similarity">
    <text evidence="3 10">Belongs to the SRP68 family.</text>
</comment>
<reference evidence="12" key="1">
    <citation type="submission" date="2016-06" db="EMBL/GenBank/DDBJ databases">
        <authorList>
            <person name="Cuomo C."/>
            <person name="Litvintseva A."/>
            <person name="Heitman J."/>
            <person name="Chen Y."/>
            <person name="Sun S."/>
            <person name="Springer D."/>
            <person name="Dromer F."/>
            <person name="Young S."/>
            <person name="Zeng Q."/>
            <person name="Chapman S."/>
            <person name="Gujja S."/>
            <person name="Saif S."/>
            <person name="Birren B."/>
        </authorList>
    </citation>
    <scope>NUCLEOTIDE SEQUENCE</scope>
    <source>
        <strain evidence="12">CBS 7841</strain>
    </source>
</reference>
<dbReference type="GO" id="GO:0005786">
    <property type="term" value="C:signal recognition particle, endoplasmic reticulum targeting"/>
    <property type="evidence" value="ECO:0007669"/>
    <property type="project" value="UniProtKB-KW"/>
</dbReference>
<organism evidence="12 13">
    <name type="scientific">Cryptococcus depauperatus CBS 7841</name>
    <dbReference type="NCBI Taxonomy" id="1295531"/>
    <lineage>
        <taxon>Eukaryota</taxon>
        <taxon>Fungi</taxon>
        <taxon>Dikarya</taxon>
        <taxon>Basidiomycota</taxon>
        <taxon>Agaricomycotina</taxon>
        <taxon>Tremellomycetes</taxon>
        <taxon>Tremellales</taxon>
        <taxon>Cryptococcaceae</taxon>
        <taxon>Cryptococcus</taxon>
    </lineage>
</organism>